<evidence type="ECO:0000313" key="1">
    <source>
        <dbReference type="EMBL" id="MPN39962.1"/>
    </source>
</evidence>
<dbReference type="EMBL" id="VSSQ01096082">
    <property type="protein sequence ID" value="MPN39962.1"/>
    <property type="molecule type" value="Genomic_DNA"/>
</dbReference>
<accession>A0A645HND2</accession>
<sequence length="72" mass="8179">MNLASSRLVQHIYFRPVSKSCLSVNQNNIYVLNEAIITDEVIGYVILNVLYYHIVTDLTIVDNSVIDTGVFF</sequence>
<dbReference type="AlphaFoldDB" id="A0A645HND2"/>
<reference evidence="1" key="1">
    <citation type="submission" date="2019-08" db="EMBL/GenBank/DDBJ databases">
        <authorList>
            <person name="Kucharzyk K."/>
            <person name="Murdoch R.W."/>
            <person name="Higgins S."/>
            <person name="Loffler F."/>
        </authorList>
    </citation>
    <scope>NUCLEOTIDE SEQUENCE</scope>
</reference>
<protein>
    <submittedName>
        <fullName evidence="1">Uncharacterized protein</fullName>
    </submittedName>
</protein>
<gene>
    <name evidence="1" type="ORF">SDC9_187497</name>
</gene>
<proteinExistence type="predicted"/>
<comment type="caution">
    <text evidence="1">The sequence shown here is derived from an EMBL/GenBank/DDBJ whole genome shotgun (WGS) entry which is preliminary data.</text>
</comment>
<organism evidence="1">
    <name type="scientific">bioreactor metagenome</name>
    <dbReference type="NCBI Taxonomy" id="1076179"/>
    <lineage>
        <taxon>unclassified sequences</taxon>
        <taxon>metagenomes</taxon>
        <taxon>ecological metagenomes</taxon>
    </lineage>
</organism>
<name>A0A645HND2_9ZZZZ</name>